<dbReference type="RefSeq" id="WP_074488616.1">
    <property type="nucleotide sequence ID" value="NZ_FPAM01000002.1"/>
</dbReference>
<dbReference type="Gene3D" id="3.30.565.10">
    <property type="entry name" value="Histidine kinase-like ATPase, C-terminal domain"/>
    <property type="match status" value="1"/>
</dbReference>
<comment type="catalytic activity">
    <reaction evidence="1">
        <text>ATP + protein L-histidine = ADP + protein N-phospho-L-histidine.</text>
        <dbReference type="EC" id="2.7.13.3"/>
    </reaction>
</comment>
<dbReference type="AlphaFoldDB" id="A0A1Q5ZVR4"/>
<dbReference type="InterPro" id="IPR036890">
    <property type="entry name" value="HATPase_C_sf"/>
</dbReference>
<evidence type="ECO:0000256" key="9">
    <source>
        <dbReference type="SAM" id="SignalP"/>
    </source>
</evidence>
<dbReference type="FunFam" id="3.30.565.10:FF:000006">
    <property type="entry name" value="Sensor histidine kinase WalK"/>
    <property type="match status" value="1"/>
</dbReference>
<dbReference type="PRINTS" id="PR00344">
    <property type="entry name" value="BCTRLSENSOR"/>
</dbReference>
<feature type="chain" id="PRO_5010257729" description="histidine kinase" evidence="9">
    <location>
        <begin position="30"/>
        <end position="696"/>
    </location>
</feature>
<dbReference type="STRING" id="1302689.RG47T_1279"/>
<proteinExistence type="predicted"/>
<evidence type="ECO:0000256" key="8">
    <source>
        <dbReference type="SAM" id="Phobius"/>
    </source>
</evidence>
<keyword evidence="4" id="KW-0808">Transferase</keyword>
<dbReference type="SUPFAM" id="SSF48452">
    <property type="entry name" value="TPR-like"/>
    <property type="match status" value="2"/>
</dbReference>
<dbReference type="InterPro" id="IPR003661">
    <property type="entry name" value="HisK_dim/P_dom"/>
</dbReference>
<evidence type="ECO:0000256" key="1">
    <source>
        <dbReference type="ARBA" id="ARBA00000085"/>
    </source>
</evidence>
<dbReference type="InterPro" id="IPR004358">
    <property type="entry name" value="Sig_transdc_His_kin-like_C"/>
</dbReference>
<dbReference type="SMART" id="SM00388">
    <property type="entry name" value="HisKA"/>
    <property type="match status" value="1"/>
</dbReference>
<evidence type="ECO:0000256" key="3">
    <source>
        <dbReference type="ARBA" id="ARBA00022553"/>
    </source>
</evidence>
<dbReference type="OrthoDB" id="9810447at2"/>
<feature type="signal peptide" evidence="9">
    <location>
        <begin position="1"/>
        <end position="29"/>
    </location>
</feature>
<dbReference type="InterPro" id="IPR019734">
    <property type="entry name" value="TPR_rpt"/>
</dbReference>
<feature type="coiled-coil region" evidence="7">
    <location>
        <begin position="445"/>
        <end position="472"/>
    </location>
</feature>
<keyword evidence="3" id="KW-0597">Phosphoprotein</keyword>
<dbReference type="EC" id="2.7.13.3" evidence="2"/>
<dbReference type="Gene3D" id="1.10.287.130">
    <property type="match status" value="1"/>
</dbReference>
<dbReference type="InterPro" id="IPR005467">
    <property type="entry name" value="His_kinase_dom"/>
</dbReference>
<evidence type="ECO:0000256" key="5">
    <source>
        <dbReference type="ARBA" id="ARBA00022777"/>
    </source>
</evidence>
<dbReference type="InterPro" id="IPR011990">
    <property type="entry name" value="TPR-like_helical_dom_sf"/>
</dbReference>
<evidence type="ECO:0000256" key="7">
    <source>
        <dbReference type="SAM" id="Coils"/>
    </source>
</evidence>
<dbReference type="InterPro" id="IPR036097">
    <property type="entry name" value="HisK_dim/P_sf"/>
</dbReference>
<evidence type="ECO:0000313" key="12">
    <source>
        <dbReference type="Proteomes" id="UP000186720"/>
    </source>
</evidence>
<dbReference type="InterPro" id="IPR003594">
    <property type="entry name" value="HATPase_dom"/>
</dbReference>
<organism evidence="11 12">
    <name type="scientific">Mucilaginibacter polytrichastri</name>
    <dbReference type="NCBI Taxonomy" id="1302689"/>
    <lineage>
        <taxon>Bacteria</taxon>
        <taxon>Pseudomonadati</taxon>
        <taxon>Bacteroidota</taxon>
        <taxon>Sphingobacteriia</taxon>
        <taxon>Sphingobacteriales</taxon>
        <taxon>Sphingobacteriaceae</taxon>
        <taxon>Mucilaginibacter</taxon>
    </lineage>
</organism>
<dbReference type="SUPFAM" id="SSF55874">
    <property type="entry name" value="ATPase domain of HSP90 chaperone/DNA topoisomerase II/histidine kinase"/>
    <property type="match status" value="1"/>
</dbReference>
<keyword evidence="12" id="KW-1185">Reference proteome</keyword>
<dbReference type="CDD" id="cd00082">
    <property type="entry name" value="HisKA"/>
    <property type="match status" value="1"/>
</dbReference>
<evidence type="ECO:0000256" key="2">
    <source>
        <dbReference type="ARBA" id="ARBA00012438"/>
    </source>
</evidence>
<dbReference type="PANTHER" id="PTHR43711:SF1">
    <property type="entry name" value="HISTIDINE KINASE 1"/>
    <property type="match status" value="1"/>
</dbReference>
<dbReference type="InterPro" id="IPR050736">
    <property type="entry name" value="Sensor_HK_Regulatory"/>
</dbReference>
<comment type="caution">
    <text evidence="11">The sequence shown here is derived from an EMBL/GenBank/DDBJ whole genome shotgun (WGS) entry which is preliminary data.</text>
</comment>
<dbReference type="SMART" id="SM00028">
    <property type="entry name" value="TPR"/>
    <property type="match status" value="3"/>
</dbReference>
<accession>A0A1Q5ZVR4</accession>
<keyword evidence="8" id="KW-0472">Membrane</keyword>
<evidence type="ECO:0000259" key="10">
    <source>
        <dbReference type="PROSITE" id="PS50109"/>
    </source>
</evidence>
<sequence>MVYTKIYNSLIIKHSRQVLLCFVALFFFASCNQQGKKSVNYSAAFKPISDTVNRLSDKDPAWGVKYLDSAYAKIAHPSFYDNFRRLAYHFVLVGKYQNNYKKALVYADSMLAVVNQNGGQQKYPSLYAEANFAKGDAYFELHNYAEAYECYFTGHHIGKSYLDNVVLSSYEYRLGMITYQQAHYNLSINYFKESFSKTLPHDADFVLFYRNQEVLDNIALAYKHINKPDSALIYFQKGVDYINQKGPGFKLKTHLLDVALAVIYGNQADIYIKRHQYDTAKHLLTASIAINLKKGNDNADALLSEIKLAKIYADEKQEQPMISLLDSVHKQLSVISNKNAESDWYRLMSDYYASKNQPVIALNYNRRYNVLKDSLLESTRLLKETNVNDQLENYEKEYEITSLTNNNKMQRAYLIVAAIFVIMALVIILLIYRNWKRSKNELFTVNTLNEQVNQQKINLEKTLEKLNDSSREKDRILHTVAHDLRNPLGGISSLTNAMVTDNDFNEEQTQYINIIKDTADNSLELINEIFEATDSTIGESKMQLVDINTLLNNSIELLRFKAAEKNQKIELTTLDSPEMLLISREKIWRVVSNLIINAIKFSPVGGTIQVKALRNAHTLCIAITDHGIGIPEENKTKVFNMFTEAKRPGTMGEKSFGLGLSICKQIIEKHHGKIWFDSSENGTTFYVELNRAPLSS</sequence>
<dbReference type="PANTHER" id="PTHR43711">
    <property type="entry name" value="TWO-COMPONENT HISTIDINE KINASE"/>
    <property type="match status" value="1"/>
</dbReference>
<dbReference type="CDD" id="cd00075">
    <property type="entry name" value="HATPase"/>
    <property type="match status" value="1"/>
</dbReference>
<evidence type="ECO:0000256" key="6">
    <source>
        <dbReference type="ARBA" id="ARBA00023012"/>
    </source>
</evidence>
<feature type="transmembrane region" description="Helical" evidence="8">
    <location>
        <begin position="412"/>
        <end position="432"/>
    </location>
</feature>
<keyword evidence="8" id="KW-0812">Transmembrane</keyword>
<name>A0A1Q5ZVR4_9SPHI</name>
<dbReference type="Proteomes" id="UP000186720">
    <property type="component" value="Unassembled WGS sequence"/>
</dbReference>
<dbReference type="PROSITE" id="PS51257">
    <property type="entry name" value="PROKAR_LIPOPROTEIN"/>
    <property type="match status" value="1"/>
</dbReference>
<dbReference type="SMART" id="SM00387">
    <property type="entry name" value="HATPase_c"/>
    <property type="match status" value="1"/>
</dbReference>
<reference evidence="11 12" key="1">
    <citation type="submission" date="2016-11" db="EMBL/GenBank/DDBJ databases">
        <title>Whole Genome Sequencing of Mucilaginibacter polytrichastri RG4-7(T) isolated from the moss sample.</title>
        <authorList>
            <person name="Li Y."/>
        </authorList>
    </citation>
    <scope>NUCLEOTIDE SEQUENCE [LARGE SCALE GENOMIC DNA]</scope>
    <source>
        <strain evidence="11 12">RG4-7</strain>
    </source>
</reference>
<evidence type="ECO:0000313" key="11">
    <source>
        <dbReference type="EMBL" id="OKS85833.1"/>
    </source>
</evidence>
<keyword evidence="9" id="KW-0732">Signal</keyword>
<keyword evidence="7" id="KW-0175">Coiled coil</keyword>
<keyword evidence="5" id="KW-0418">Kinase</keyword>
<dbReference type="EMBL" id="MPPL01000001">
    <property type="protein sequence ID" value="OKS85833.1"/>
    <property type="molecule type" value="Genomic_DNA"/>
</dbReference>
<feature type="domain" description="Histidine kinase" evidence="10">
    <location>
        <begin position="479"/>
        <end position="693"/>
    </location>
</feature>
<dbReference type="PROSITE" id="PS50109">
    <property type="entry name" value="HIS_KIN"/>
    <property type="match status" value="1"/>
</dbReference>
<keyword evidence="8" id="KW-1133">Transmembrane helix</keyword>
<dbReference type="Pfam" id="PF02518">
    <property type="entry name" value="HATPase_c"/>
    <property type="match status" value="1"/>
</dbReference>
<dbReference type="Gene3D" id="1.25.40.10">
    <property type="entry name" value="Tetratricopeptide repeat domain"/>
    <property type="match status" value="2"/>
</dbReference>
<dbReference type="Pfam" id="PF00512">
    <property type="entry name" value="HisKA"/>
    <property type="match status" value="1"/>
</dbReference>
<dbReference type="SUPFAM" id="SSF47384">
    <property type="entry name" value="Homodimeric domain of signal transducing histidine kinase"/>
    <property type="match status" value="1"/>
</dbReference>
<protein>
    <recommendedName>
        <fullName evidence="2">histidine kinase</fullName>
        <ecNumber evidence="2">2.7.13.3</ecNumber>
    </recommendedName>
</protein>
<keyword evidence="6" id="KW-0902">Two-component regulatory system</keyword>
<evidence type="ECO:0000256" key="4">
    <source>
        <dbReference type="ARBA" id="ARBA00022679"/>
    </source>
</evidence>
<gene>
    <name evidence="11" type="ORF">RG47T_1279</name>
</gene>
<dbReference type="GO" id="GO:0000155">
    <property type="term" value="F:phosphorelay sensor kinase activity"/>
    <property type="evidence" value="ECO:0007669"/>
    <property type="project" value="InterPro"/>
</dbReference>